<proteinExistence type="inferred from homology"/>
<protein>
    <submittedName>
        <fullName evidence="5">MFS transporter asaE</fullName>
    </submittedName>
</protein>
<evidence type="ECO:0000256" key="2">
    <source>
        <dbReference type="ARBA" id="ARBA00006727"/>
    </source>
</evidence>
<comment type="subcellular location">
    <subcellularLocation>
        <location evidence="1">Membrane</location>
        <topology evidence="1">Multi-pass membrane protein</topology>
    </subcellularLocation>
</comment>
<comment type="caution">
    <text evidence="5">The sequence shown here is derived from an EMBL/GenBank/DDBJ whole genome shotgun (WGS) entry which is preliminary data.</text>
</comment>
<reference evidence="5" key="1">
    <citation type="submission" date="2019-07" db="EMBL/GenBank/DDBJ databases">
        <title>Hyphodiscus hymeniophilus genome sequencing and assembly.</title>
        <authorList>
            <person name="Kramer G."/>
            <person name="Nodwell J."/>
        </authorList>
    </citation>
    <scope>NUCLEOTIDE SEQUENCE</scope>
    <source>
        <strain evidence="5">ATCC 34498</strain>
    </source>
</reference>
<feature type="transmembrane region" description="Helical" evidence="3">
    <location>
        <begin position="398"/>
        <end position="419"/>
    </location>
</feature>
<dbReference type="InterPro" id="IPR036259">
    <property type="entry name" value="MFS_trans_sf"/>
</dbReference>
<accession>A0A9P6SQX0</accession>
<feature type="transmembrane region" description="Helical" evidence="3">
    <location>
        <begin position="91"/>
        <end position="113"/>
    </location>
</feature>
<feature type="transmembrane region" description="Helical" evidence="3">
    <location>
        <begin position="317"/>
        <end position="338"/>
    </location>
</feature>
<dbReference type="PANTHER" id="PTHR11360">
    <property type="entry name" value="MONOCARBOXYLATE TRANSPORTER"/>
    <property type="match status" value="1"/>
</dbReference>
<evidence type="ECO:0000256" key="3">
    <source>
        <dbReference type="SAM" id="Phobius"/>
    </source>
</evidence>
<dbReference type="OrthoDB" id="2213137at2759"/>
<dbReference type="InterPro" id="IPR020846">
    <property type="entry name" value="MFS_dom"/>
</dbReference>
<feature type="domain" description="Major facilitator superfamily (MFS) profile" evidence="4">
    <location>
        <begin position="256"/>
        <end position="424"/>
    </location>
</feature>
<feature type="transmembrane region" description="Helical" evidence="3">
    <location>
        <begin position="213"/>
        <end position="231"/>
    </location>
</feature>
<dbReference type="EMBL" id="VNKQ01000017">
    <property type="protein sequence ID" value="KAG0645852.1"/>
    <property type="molecule type" value="Genomic_DNA"/>
</dbReference>
<evidence type="ECO:0000256" key="1">
    <source>
        <dbReference type="ARBA" id="ARBA00004141"/>
    </source>
</evidence>
<sequence length="424" mass="45368">MALLPASAVSEVVQSCSQIFSSSEKRDDAGIQPVIVQSGGASNCNIETEETGGQGNMESNIPRADGFPFSFGVFQSYYTTHPPFSDHASSIAVIGTCSTGVMYLFAPFSLYALEAWPSIRRRTSIFGLVLAVTTLIASSFSTAVWHLIVTQGVLYAIGGSFLYAPTVFYLDEWFIKRKGLAFGVMWAGVGTSGLILPFLLTALLDKYGFRTTLRAWAILLLILCTPLIYFVRGRVPIPSTPAPRKALSYRFLLTQTFLWLQASNIIESLGFFVPSIYLPSYARSIGLSSVSSTILLALLNLFSVVGAITLGHLCDRLHVTTVIGISTLGSTLSITLLWGFGSNFPILVVFAAVYGIFAGGFSAIWTGIGAVLSGPVTELLLAYGGFDTGGLKIGYGTRYGALIAFTGVSAACGVVCFGARWRRS</sequence>
<comment type="similarity">
    <text evidence="2">Belongs to the major facilitator superfamily. Monocarboxylate porter (TC 2.A.1.13) family.</text>
</comment>
<dbReference type="Gene3D" id="1.20.1250.20">
    <property type="entry name" value="MFS general substrate transporter like domains"/>
    <property type="match status" value="2"/>
</dbReference>
<evidence type="ECO:0000313" key="5">
    <source>
        <dbReference type="EMBL" id="KAG0645852.1"/>
    </source>
</evidence>
<dbReference type="SUPFAM" id="SSF103473">
    <property type="entry name" value="MFS general substrate transporter"/>
    <property type="match status" value="1"/>
</dbReference>
<feature type="transmembrane region" description="Helical" evidence="3">
    <location>
        <begin position="125"/>
        <end position="147"/>
    </location>
</feature>
<dbReference type="InterPro" id="IPR050327">
    <property type="entry name" value="Proton-linked_MCT"/>
</dbReference>
<organism evidence="5 6">
    <name type="scientific">Hyphodiscus hymeniophilus</name>
    <dbReference type="NCBI Taxonomy" id="353542"/>
    <lineage>
        <taxon>Eukaryota</taxon>
        <taxon>Fungi</taxon>
        <taxon>Dikarya</taxon>
        <taxon>Ascomycota</taxon>
        <taxon>Pezizomycotina</taxon>
        <taxon>Leotiomycetes</taxon>
        <taxon>Helotiales</taxon>
        <taxon>Hyphodiscaceae</taxon>
        <taxon>Hyphodiscus</taxon>
    </lineage>
</organism>
<dbReference type="GO" id="GO:0016020">
    <property type="term" value="C:membrane"/>
    <property type="evidence" value="ECO:0007669"/>
    <property type="project" value="UniProtKB-SubCell"/>
</dbReference>
<evidence type="ECO:0000313" key="6">
    <source>
        <dbReference type="Proteomes" id="UP000785200"/>
    </source>
</evidence>
<feature type="transmembrane region" description="Helical" evidence="3">
    <location>
        <begin position="344"/>
        <end position="361"/>
    </location>
</feature>
<dbReference type="Pfam" id="PF07690">
    <property type="entry name" value="MFS_1"/>
    <property type="match status" value="1"/>
</dbReference>
<dbReference type="AlphaFoldDB" id="A0A9P6SQX0"/>
<feature type="transmembrane region" description="Helical" evidence="3">
    <location>
        <begin position="182"/>
        <end position="201"/>
    </location>
</feature>
<feature type="transmembrane region" description="Helical" evidence="3">
    <location>
        <begin position="153"/>
        <end position="170"/>
    </location>
</feature>
<keyword evidence="3" id="KW-0472">Membrane</keyword>
<gene>
    <name evidence="5" type="ORF">D0Z07_7888</name>
</gene>
<evidence type="ECO:0000259" key="4">
    <source>
        <dbReference type="PROSITE" id="PS50850"/>
    </source>
</evidence>
<keyword evidence="6" id="KW-1185">Reference proteome</keyword>
<name>A0A9P6SQX0_9HELO</name>
<keyword evidence="3" id="KW-0812">Transmembrane</keyword>
<dbReference type="Proteomes" id="UP000785200">
    <property type="component" value="Unassembled WGS sequence"/>
</dbReference>
<dbReference type="InterPro" id="IPR011701">
    <property type="entry name" value="MFS"/>
</dbReference>
<feature type="transmembrane region" description="Helical" evidence="3">
    <location>
        <begin position="285"/>
        <end position="310"/>
    </location>
</feature>
<dbReference type="GO" id="GO:0022857">
    <property type="term" value="F:transmembrane transporter activity"/>
    <property type="evidence" value="ECO:0007669"/>
    <property type="project" value="InterPro"/>
</dbReference>
<keyword evidence="3" id="KW-1133">Transmembrane helix</keyword>
<dbReference type="PROSITE" id="PS50850">
    <property type="entry name" value="MFS"/>
    <property type="match status" value="1"/>
</dbReference>
<dbReference type="PANTHER" id="PTHR11360:SF287">
    <property type="entry name" value="MFS MONOCARBOXYLATE TRANSPORTER"/>
    <property type="match status" value="1"/>
</dbReference>